<accession>A0A6G0VHR4</accession>
<keyword evidence="2" id="KW-1185">Reference proteome</keyword>
<protein>
    <recommendedName>
        <fullName evidence="3">Reverse transcriptase domain-containing protein</fullName>
    </recommendedName>
</protein>
<dbReference type="EMBL" id="VUJU01017648">
    <property type="protein sequence ID" value="KAF0682225.1"/>
    <property type="molecule type" value="Genomic_DNA"/>
</dbReference>
<organism evidence="1 2">
    <name type="scientific">Aphis craccivora</name>
    <name type="common">Cowpea aphid</name>
    <dbReference type="NCBI Taxonomy" id="307492"/>
    <lineage>
        <taxon>Eukaryota</taxon>
        <taxon>Metazoa</taxon>
        <taxon>Ecdysozoa</taxon>
        <taxon>Arthropoda</taxon>
        <taxon>Hexapoda</taxon>
        <taxon>Insecta</taxon>
        <taxon>Pterygota</taxon>
        <taxon>Neoptera</taxon>
        <taxon>Paraneoptera</taxon>
        <taxon>Hemiptera</taxon>
        <taxon>Sternorrhyncha</taxon>
        <taxon>Aphidomorpha</taxon>
        <taxon>Aphidoidea</taxon>
        <taxon>Aphididae</taxon>
        <taxon>Aphidini</taxon>
        <taxon>Aphis</taxon>
        <taxon>Aphis</taxon>
    </lineage>
</organism>
<dbReference type="AlphaFoldDB" id="A0A6G0VHR4"/>
<reference evidence="1 2" key="1">
    <citation type="submission" date="2019-08" db="EMBL/GenBank/DDBJ databases">
        <title>Whole genome of Aphis craccivora.</title>
        <authorList>
            <person name="Voronova N.V."/>
            <person name="Shulinski R.S."/>
            <person name="Bandarenka Y.V."/>
            <person name="Zhorov D.G."/>
            <person name="Warner D."/>
        </authorList>
    </citation>
    <scope>NUCLEOTIDE SEQUENCE [LARGE SCALE GENOMIC DNA]</scope>
    <source>
        <strain evidence="1">180601</strain>
        <tissue evidence="1">Whole Body</tissue>
    </source>
</reference>
<evidence type="ECO:0008006" key="3">
    <source>
        <dbReference type="Google" id="ProtNLM"/>
    </source>
</evidence>
<evidence type="ECO:0000313" key="2">
    <source>
        <dbReference type="Proteomes" id="UP000478052"/>
    </source>
</evidence>
<gene>
    <name evidence="1" type="ORF">FWK35_00037378</name>
</gene>
<dbReference type="OrthoDB" id="6626734at2759"/>
<evidence type="ECO:0000313" key="1">
    <source>
        <dbReference type="EMBL" id="KAF0682225.1"/>
    </source>
</evidence>
<comment type="caution">
    <text evidence="1">The sequence shown here is derived from an EMBL/GenBank/DDBJ whole genome shotgun (WGS) entry which is preliminary data.</text>
</comment>
<dbReference type="Proteomes" id="UP000478052">
    <property type="component" value="Unassembled WGS sequence"/>
</dbReference>
<proteinExistence type="predicted"/>
<feature type="non-terminal residue" evidence="1">
    <location>
        <position position="155"/>
    </location>
</feature>
<name>A0A6G0VHR4_APHCR</name>
<sequence length="155" mass="18103">MPSFSHRVNSVKDLGIYFESDLSFKLNHSKIITKSLKMLGFINRNTKEFKNPICLKTLYISLVRSNLEFGSIIWSSNYSKYINELDNVQFKFLKRISYITNIHITRDTVNTIENYLSLDSLNIRRQIADIMLVYDILNNLIDCPDLLSEIGFRVP</sequence>